<evidence type="ECO:0000256" key="1">
    <source>
        <dbReference type="SAM" id="MobiDB-lite"/>
    </source>
</evidence>
<dbReference type="EMBL" id="JADNYJ010000153">
    <property type="protein sequence ID" value="KAF8878994.1"/>
    <property type="molecule type" value="Genomic_DNA"/>
</dbReference>
<feature type="region of interest" description="Disordered" evidence="1">
    <location>
        <begin position="94"/>
        <end position="126"/>
    </location>
</feature>
<reference evidence="2" key="1">
    <citation type="submission" date="2020-11" db="EMBL/GenBank/DDBJ databases">
        <authorList>
            <consortium name="DOE Joint Genome Institute"/>
            <person name="Ahrendt S."/>
            <person name="Riley R."/>
            <person name="Andreopoulos W."/>
            <person name="LaButti K."/>
            <person name="Pangilinan J."/>
            <person name="Ruiz-duenas F.J."/>
            <person name="Barrasa J.M."/>
            <person name="Sanchez-Garcia M."/>
            <person name="Camarero S."/>
            <person name="Miyauchi S."/>
            <person name="Serrano A."/>
            <person name="Linde D."/>
            <person name="Babiker R."/>
            <person name="Drula E."/>
            <person name="Ayuso-Fernandez I."/>
            <person name="Pacheco R."/>
            <person name="Padilla G."/>
            <person name="Ferreira P."/>
            <person name="Barriuso J."/>
            <person name="Kellner H."/>
            <person name="Castanera R."/>
            <person name="Alfaro M."/>
            <person name="Ramirez L."/>
            <person name="Pisabarro A.G."/>
            <person name="Kuo A."/>
            <person name="Tritt A."/>
            <person name="Lipzen A."/>
            <person name="He G."/>
            <person name="Yan M."/>
            <person name="Ng V."/>
            <person name="Cullen D."/>
            <person name="Martin F."/>
            <person name="Rosso M.-N."/>
            <person name="Henrissat B."/>
            <person name="Hibbett D."/>
            <person name="Martinez A.T."/>
            <person name="Grigoriev I.V."/>
        </authorList>
    </citation>
    <scope>NUCLEOTIDE SEQUENCE</scope>
    <source>
        <strain evidence="2">AH 44721</strain>
    </source>
</reference>
<dbReference type="Proteomes" id="UP000724874">
    <property type="component" value="Unassembled WGS sequence"/>
</dbReference>
<name>A0A9P5THQ0_GYMJU</name>
<evidence type="ECO:0000313" key="3">
    <source>
        <dbReference type="Proteomes" id="UP000724874"/>
    </source>
</evidence>
<keyword evidence="3" id="KW-1185">Reference proteome</keyword>
<accession>A0A9P5THQ0</accession>
<gene>
    <name evidence="2" type="ORF">CPB84DRAFT_1751775</name>
</gene>
<protein>
    <submittedName>
        <fullName evidence="2">Uncharacterized protein</fullName>
    </submittedName>
</protein>
<dbReference type="AlphaFoldDB" id="A0A9P5THQ0"/>
<evidence type="ECO:0000313" key="2">
    <source>
        <dbReference type="EMBL" id="KAF8878994.1"/>
    </source>
</evidence>
<proteinExistence type="predicted"/>
<comment type="caution">
    <text evidence="2">The sequence shown here is derived from an EMBL/GenBank/DDBJ whole genome shotgun (WGS) entry which is preliminary data.</text>
</comment>
<organism evidence="2 3">
    <name type="scientific">Gymnopilus junonius</name>
    <name type="common">Spectacular rustgill mushroom</name>
    <name type="synonym">Gymnopilus spectabilis subsp. junonius</name>
    <dbReference type="NCBI Taxonomy" id="109634"/>
    <lineage>
        <taxon>Eukaryota</taxon>
        <taxon>Fungi</taxon>
        <taxon>Dikarya</taxon>
        <taxon>Basidiomycota</taxon>
        <taxon>Agaricomycotina</taxon>
        <taxon>Agaricomycetes</taxon>
        <taxon>Agaricomycetidae</taxon>
        <taxon>Agaricales</taxon>
        <taxon>Agaricineae</taxon>
        <taxon>Hymenogastraceae</taxon>
        <taxon>Gymnopilus</taxon>
    </lineage>
</organism>
<sequence length="126" mass="14063">MEALIPASLIWAPVQHATNQTLLAQTQTQPTVNITTSASVKPEPPHTYDGNPNCVTAFIQELWAYFYMAHIMDIQNQIFFAISKYMEKRMILQQHGQTPSGTPSWNGTMKSNGSKHSTGLLQLSQD</sequence>